<dbReference type="Proteomes" id="UP000469558">
    <property type="component" value="Unassembled WGS sequence"/>
</dbReference>
<evidence type="ECO:0000313" key="3">
    <source>
        <dbReference type="Proteomes" id="UP000469558"/>
    </source>
</evidence>
<proteinExistence type="predicted"/>
<accession>A0A8T9BRW3</accession>
<keyword evidence="3" id="KW-1185">Reference proteome</keyword>
<protein>
    <submittedName>
        <fullName evidence="2">Uncharacterized protein</fullName>
    </submittedName>
</protein>
<name>A0A8T9BRW3_9HELO</name>
<evidence type="ECO:0000313" key="2">
    <source>
        <dbReference type="EMBL" id="TVY56617.1"/>
    </source>
</evidence>
<comment type="caution">
    <text evidence="2">The sequence shown here is derived from an EMBL/GenBank/DDBJ whole genome shotgun (WGS) entry which is preliminary data.</text>
</comment>
<evidence type="ECO:0000256" key="1">
    <source>
        <dbReference type="SAM" id="Phobius"/>
    </source>
</evidence>
<feature type="transmembrane region" description="Helical" evidence="1">
    <location>
        <begin position="199"/>
        <end position="220"/>
    </location>
</feature>
<gene>
    <name evidence="2" type="ORF">LSUE1_G009281</name>
</gene>
<keyword evidence="1" id="KW-0812">Transmembrane</keyword>
<feature type="transmembrane region" description="Helical" evidence="1">
    <location>
        <begin position="166"/>
        <end position="187"/>
    </location>
</feature>
<feature type="non-terminal residue" evidence="2">
    <location>
        <position position="221"/>
    </location>
</feature>
<feature type="transmembrane region" description="Helical" evidence="1">
    <location>
        <begin position="33"/>
        <end position="57"/>
    </location>
</feature>
<keyword evidence="1" id="KW-0472">Membrane</keyword>
<organism evidence="2 3">
    <name type="scientific">Lachnellula suecica</name>
    <dbReference type="NCBI Taxonomy" id="602035"/>
    <lineage>
        <taxon>Eukaryota</taxon>
        <taxon>Fungi</taxon>
        <taxon>Dikarya</taxon>
        <taxon>Ascomycota</taxon>
        <taxon>Pezizomycotina</taxon>
        <taxon>Leotiomycetes</taxon>
        <taxon>Helotiales</taxon>
        <taxon>Lachnaceae</taxon>
        <taxon>Lachnellula</taxon>
    </lineage>
</organism>
<dbReference type="AlphaFoldDB" id="A0A8T9BRW3"/>
<dbReference type="OrthoDB" id="5394254at2759"/>
<sequence length="221" mass="23490">FELALGYWGGLDSYDIAALSLLSHGPSLYLLHAFYNISASTVALSLSIDALSAFLPFRLLRPLARKENDIVADVQPGALRLLRHLPPARPGAAFQRHPKHRDSLCTTPITLLPLALGLGVAAKSFVFTPAAAADIYVDRRFDASKASLRETLMWNFWGYDGRTKMILARTAALVLVTGGNTFVQTWGTVEGVETLGAGVYAGVWALAAGLVGAALGVVGAV</sequence>
<feature type="non-terminal residue" evidence="2">
    <location>
        <position position="1"/>
    </location>
</feature>
<dbReference type="EMBL" id="QGMK01002698">
    <property type="protein sequence ID" value="TVY56617.1"/>
    <property type="molecule type" value="Genomic_DNA"/>
</dbReference>
<keyword evidence="1" id="KW-1133">Transmembrane helix</keyword>
<reference evidence="2 3" key="1">
    <citation type="submission" date="2018-05" db="EMBL/GenBank/DDBJ databases">
        <title>Genome sequencing and assembly of the regulated plant pathogen Lachnellula willkommii and related sister species for the development of diagnostic species identification markers.</title>
        <authorList>
            <person name="Giroux E."/>
            <person name="Bilodeau G."/>
        </authorList>
    </citation>
    <scope>NUCLEOTIDE SEQUENCE [LARGE SCALE GENOMIC DNA]</scope>
    <source>
        <strain evidence="2 3">CBS 268.59</strain>
    </source>
</reference>